<dbReference type="GO" id="GO:0005524">
    <property type="term" value="F:ATP binding"/>
    <property type="evidence" value="ECO:0007669"/>
    <property type="project" value="UniProtKB-KW"/>
</dbReference>
<feature type="transmembrane region" description="Helical" evidence="9">
    <location>
        <begin position="122"/>
        <end position="153"/>
    </location>
</feature>
<gene>
    <name evidence="11" type="ORF">FHX73_16325</name>
</gene>
<dbReference type="Pfam" id="PF07730">
    <property type="entry name" value="HisKA_3"/>
    <property type="match status" value="1"/>
</dbReference>
<dbReference type="OrthoDB" id="227596at2"/>
<dbReference type="Gene3D" id="1.20.5.1930">
    <property type="match status" value="1"/>
</dbReference>
<evidence type="ECO:0000256" key="9">
    <source>
        <dbReference type="SAM" id="Phobius"/>
    </source>
</evidence>
<dbReference type="InterPro" id="IPR003594">
    <property type="entry name" value="HATPase_dom"/>
</dbReference>
<protein>
    <recommendedName>
        <fullName evidence="2">histidine kinase</fullName>
        <ecNumber evidence="2">2.7.13.3</ecNumber>
    </recommendedName>
</protein>
<feature type="transmembrane region" description="Helical" evidence="9">
    <location>
        <begin position="69"/>
        <end position="86"/>
    </location>
</feature>
<feature type="transmembrane region" description="Helical" evidence="9">
    <location>
        <begin position="12"/>
        <end position="30"/>
    </location>
</feature>
<dbReference type="PANTHER" id="PTHR24421">
    <property type="entry name" value="NITRATE/NITRITE SENSOR PROTEIN NARX-RELATED"/>
    <property type="match status" value="1"/>
</dbReference>
<evidence type="ECO:0000256" key="6">
    <source>
        <dbReference type="ARBA" id="ARBA00022777"/>
    </source>
</evidence>
<dbReference type="Gene3D" id="3.30.565.10">
    <property type="entry name" value="Histidine kinase-like ATPase, C-terminal domain"/>
    <property type="match status" value="1"/>
</dbReference>
<dbReference type="Proteomes" id="UP000317940">
    <property type="component" value="Unassembled WGS sequence"/>
</dbReference>
<keyword evidence="9" id="KW-0812">Transmembrane</keyword>
<dbReference type="InterPro" id="IPR036890">
    <property type="entry name" value="HATPase_C_sf"/>
</dbReference>
<evidence type="ECO:0000256" key="8">
    <source>
        <dbReference type="ARBA" id="ARBA00023012"/>
    </source>
</evidence>
<evidence type="ECO:0000256" key="1">
    <source>
        <dbReference type="ARBA" id="ARBA00000085"/>
    </source>
</evidence>
<dbReference type="CDD" id="cd16917">
    <property type="entry name" value="HATPase_UhpB-NarQ-NarX-like"/>
    <property type="match status" value="1"/>
</dbReference>
<dbReference type="Pfam" id="PF02518">
    <property type="entry name" value="HATPase_c"/>
    <property type="match status" value="1"/>
</dbReference>
<dbReference type="SMART" id="SM00387">
    <property type="entry name" value="HATPase_c"/>
    <property type="match status" value="1"/>
</dbReference>
<evidence type="ECO:0000256" key="3">
    <source>
        <dbReference type="ARBA" id="ARBA00022553"/>
    </source>
</evidence>
<reference evidence="11 12" key="1">
    <citation type="submission" date="2019-06" db="EMBL/GenBank/DDBJ databases">
        <title>Sequencing the genomes of 1000 actinobacteria strains.</title>
        <authorList>
            <person name="Klenk H.-P."/>
        </authorList>
    </citation>
    <scope>NUCLEOTIDE SEQUENCE [LARGE SCALE GENOMIC DNA]</scope>
    <source>
        <strain evidence="11 12">DSM 44826</strain>
    </source>
</reference>
<keyword evidence="8" id="KW-0902">Two-component regulatory system</keyword>
<dbReference type="EMBL" id="VIWT01000006">
    <property type="protein sequence ID" value="TWF73174.1"/>
    <property type="molecule type" value="Genomic_DNA"/>
</dbReference>
<dbReference type="GO" id="GO:0000155">
    <property type="term" value="F:phosphorelay sensor kinase activity"/>
    <property type="evidence" value="ECO:0007669"/>
    <property type="project" value="InterPro"/>
</dbReference>
<evidence type="ECO:0000256" key="7">
    <source>
        <dbReference type="ARBA" id="ARBA00022840"/>
    </source>
</evidence>
<dbReference type="EC" id="2.7.13.3" evidence="2"/>
<sequence>MWTGTWRFLRRSAVTDALFAMVLAAVTVVYGRQTYADDYRAAGWPSFGAAAIALSMLVNLPLAVRTRAPLTAFALSCAGLLAYTLAGFEPSVNLWATLLACYTVVLRVGGRRAGLVAAATSGTWVVCGLAAGLSGLLAVAQTVIAVGLVWVFAAGQRQLALRNAQLRLMAERLRLEQELRAEHAAMAERVRIARELHDVVAHHLSALAMQAGVAQYLFASDPQAALAAVGQVGTTSREALDEMRGLLRVLRVPSATQPEEEAEGEPMHPAPGLDQLEGLARRVRAAGVEVEVRVAGERVPLPPGIELCAFRIVQEALTNTLKHAGRPAAVTVELDHRPHALAGRIVDDGPGRPGGADAAAGGPGIPGTGFGLIGVGERVRLYGGQVQAGPRAEGGFEVAFTLPLTGPGLRAEGDAELSERGTWKI</sequence>
<keyword evidence="5" id="KW-0547">Nucleotide-binding</keyword>
<evidence type="ECO:0000259" key="10">
    <source>
        <dbReference type="SMART" id="SM00387"/>
    </source>
</evidence>
<dbReference type="PANTHER" id="PTHR24421:SF10">
    <property type="entry name" value="NITRATE_NITRITE SENSOR PROTEIN NARQ"/>
    <property type="match status" value="1"/>
</dbReference>
<comment type="caution">
    <text evidence="11">The sequence shown here is derived from an EMBL/GenBank/DDBJ whole genome shotgun (WGS) entry which is preliminary data.</text>
</comment>
<keyword evidence="9" id="KW-0472">Membrane</keyword>
<dbReference type="GO" id="GO:0046983">
    <property type="term" value="F:protein dimerization activity"/>
    <property type="evidence" value="ECO:0007669"/>
    <property type="project" value="InterPro"/>
</dbReference>
<keyword evidence="6 11" id="KW-0418">Kinase</keyword>
<organism evidence="11 12">
    <name type="scientific">Kitasatospora viridis</name>
    <dbReference type="NCBI Taxonomy" id="281105"/>
    <lineage>
        <taxon>Bacteria</taxon>
        <taxon>Bacillati</taxon>
        <taxon>Actinomycetota</taxon>
        <taxon>Actinomycetes</taxon>
        <taxon>Kitasatosporales</taxon>
        <taxon>Streptomycetaceae</taxon>
        <taxon>Kitasatospora</taxon>
    </lineage>
</organism>
<keyword evidence="3" id="KW-0597">Phosphoprotein</keyword>
<name>A0A561SE79_9ACTN</name>
<accession>A0A561SE79</accession>
<feature type="transmembrane region" description="Helical" evidence="9">
    <location>
        <begin position="92"/>
        <end position="110"/>
    </location>
</feature>
<dbReference type="SUPFAM" id="SSF55874">
    <property type="entry name" value="ATPase domain of HSP90 chaperone/DNA topoisomerase II/histidine kinase"/>
    <property type="match status" value="1"/>
</dbReference>
<keyword evidence="7" id="KW-0067">ATP-binding</keyword>
<keyword evidence="9" id="KW-1133">Transmembrane helix</keyword>
<dbReference type="InterPro" id="IPR050482">
    <property type="entry name" value="Sensor_HK_TwoCompSys"/>
</dbReference>
<keyword evidence="12" id="KW-1185">Reference proteome</keyword>
<dbReference type="GO" id="GO:0016020">
    <property type="term" value="C:membrane"/>
    <property type="evidence" value="ECO:0007669"/>
    <property type="project" value="InterPro"/>
</dbReference>
<comment type="catalytic activity">
    <reaction evidence="1">
        <text>ATP + protein L-histidine = ADP + protein N-phospho-L-histidine.</text>
        <dbReference type="EC" id="2.7.13.3"/>
    </reaction>
</comment>
<dbReference type="InterPro" id="IPR011712">
    <property type="entry name" value="Sig_transdc_His_kin_sub3_dim/P"/>
</dbReference>
<evidence type="ECO:0000313" key="12">
    <source>
        <dbReference type="Proteomes" id="UP000317940"/>
    </source>
</evidence>
<feature type="transmembrane region" description="Helical" evidence="9">
    <location>
        <begin position="42"/>
        <end position="62"/>
    </location>
</feature>
<keyword evidence="4" id="KW-0808">Transferase</keyword>
<feature type="domain" description="Histidine kinase/HSP90-like ATPase" evidence="10">
    <location>
        <begin position="304"/>
        <end position="406"/>
    </location>
</feature>
<evidence type="ECO:0000313" key="11">
    <source>
        <dbReference type="EMBL" id="TWF73174.1"/>
    </source>
</evidence>
<evidence type="ECO:0000256" key="5">
    <source>
        <dbReference type="ARBA" id="ARBA00022741"/>
    </source>
</evidence>
<proteinExistence type="predicted"/>
<evidence type="ECO:0000256" key="2">
    <source>
        <dbReference type="ARBA" id="ARBA00012438"/>
    </source>
</evidence>
<evidence type="ECO:0000256" key="4">
    <source>
        <dbReference type="ARBA" id="ARBA00022679"/>
    </source>
</evidence>
<dbReference type="AlphaFoldDB" id="A0A561SE79"/>